<evidence type="ECO:0000256" key="2">
    <source>
        <dbReference type="ARBA" id="ARBA00022801"/>
    </source>
</evidence>
<keyword evidence="2 4" id="KW-0378">Hydrolase</keyword>
<dbReference type="InterPro" id="IPR017853">
    <property type="entry name" value="GH"/>
</dbReference>
<dbReference type="SUPFAM" id="SSF52279">
    <property type="entry name" value="Beta-D-glucan exohydrolase, C-terminal domain"/>
    <property type="match status" value="1"/>
</dbReference>
<comment type="caution">
    <text evidence="4">The sequence shown here is derived from an EMBL/GenBank/DDBJ whole genome shotgun (WGS) entry which is preliminary data.</text>
</comment>
<dbReference type="InterPro" id="IPR002772">
    <property type="entry name" value="Glyco_hydro_3_C"/>
</dbReference>
<dbReference type="InterPro" id="IPR036962">
    <property type="entry name" value="Glyco_hydro_3_N_sf"/>
</dbReference>
<name>A0ABX0X8Q1_9BACT</name>
<dbReference type="InterPro" id="IPR001764">
    <property type="entry name" value="Glyco_hydro_3_N"/>
</dbReference>
<dbReference type="SMART" id="SM01217">
    <property type="entry name" value="Fn3_like"/>
    <property type="match status" value="1"/>
</dbReference>
<dbReference type="Gene3D" id="3.40.50.1700">
    <property type="entry name" value="Glycoside hydrolase family 3 C-terminal domain"/>
    <property type="match status" value="1"/>
</dbReference>
<keyword evidence="4" id="KW-0326">Glycosidase</keyword>
<dbReference type="Pfam" id="PF14310">
    <property type="entry name" value="Fn3-like"/>
    <property type="match status" value="1"/>
</dbReference>
<proteinExistence type="inferred from homology"/>
<dbReference type="Proteomes" id="UP000770785">
    <property type="component" value="Unassembled WGS sequence"/>
</dbReference>
<dbReference type="Pfam" id="PF01915">
    <property type="entry name" value="Glyco_hydro_3_C"/>
    <property type="match status" value="1"/>
</dbReference>
<reference evidence="4 5" key="1">
    <citation type="submission" date="2020-03" db="EMBL/GenBank/DDBJ databases">
        <title>Genomic Encyclopedia of Type Strains, Phase IV (KMG-IV): sequencing the most valuable type-strain genomes for metagenomic binning, comparative biology and taxonomic classification.</title>
        <authorList>
            <person name="Goeker M."/>
        </authorList>
    </citation>
    <scope>NUCLEOTIDE SEQUENCE [LARGE SCALE GENOMIC DNA]</scope>
    <source>
        <strain evidence="4 5">DSM 105096</strain>
    </source>
</reference>
<dbReference type="EC" id="3.2.1.21" evidence="4"/>
<dbReference type="SUPFAM" id="SSF51445">
    <property type="entry name" value="(Trans)glycosidases"/>
    <property type="match status" value="1"/>
</dbReference>
<comment type="similarity">
    <text evidence="1">Belongs to the glycosyl hydrolase 3 family.</text>
</comment>
<evidence type="ECO:0000313" key="5">
    <source>
        <dbReference type="Proteomes" id="UP000770785"/>
    </source>
</evidence>
<dbReference type="GO" id="GO:0008422">
    <property type="term" value="F:beta-glucosidase activity"/>
    <property type="evidence" value="ECO:0007669"/>
    <property type="project" value="UniProtKB-EC"/>
</dbReference>
<dbReference type="RefSeq" id="WP_168036429.1">
    <property type="nucleotide sequence ID" value="NZ_JAATJH010000002.1"/>
</dbReference>
<sequence>MRFPKLLLALVVIGAVFFSTTFLPTSPGRSVANGGVADAHLQLADSLLQLMTFTEKLGQLQQLDGGISYNDLPRLITEGKVGSVLNEVNPERNAEYQRIAREKSRLGIPLLIGRDVVHGFRTIFPIPLGQSASWNTELVREGSRIAAEEANAAGVNWTFAPMIDVARDPRWGRVAESPGEDPFLTAEMGVAMIEGFQGEDMSAPGRIAACAKHFAAYGMAEGGRDYNSAIVGDRYLHEVYLRPFKAAVAAGAGSFMTSFNEINDVPASGNQYLLRDVLKQKWNYPGMVVSDWESITEMIAHGYSEDPKAAALAAMKAGVDMEMTSTSYNDHLGNLIEEGKVDSKLIDDAVKRILVLKSRLGLFQGARSRATRQLVPTQSRMQWAVQKQGTDYLETAKQAAIESVVLLKNENQTLPLSTTLKSVAVIGPLADAPHEQLGTWSFDSKKEDSQTPLTALRTALAGQATVNYASGLKISRTKTDEGFAEALAAARASEVVLFFAGEEAILSGEAHSRAHLNLPGAQEELLSQISALGKPVVLIIMAGRPLILTDLLPKVDALLYAWHPGTMAGPALSDLLLGKANPSGHLPITFPRAVGQIPVYHAHKNTGRPASADNWVPIDSIPVQAWQTSLGNTSHYLDEGFTPLLPFGYGLSYTDFSYGPLRLEKEAYGKEETITVSIDVTNTGKVNGKEVVQLYLRDHFASVTRPVRELKAFQKINLAAGERRTVSFELSPEELSFYRDDLTYGTETGEYTVWVGADAGVEKGVVFRTGE</sequence>
<evidence type="ECO:0000256" key="1">
    <source>
        <dbReference type="ARBA" id="ARBA00005336"/>
    </source>
</evidence>
<dbReference type="Pfam" id="PF00933">
    <property type="entry name" value="Glyco_hydro_3"/>
    <property type="match status" value="1"/>
</dbReference>
<dbReference type="NCBIfam" id="NF011678">
    <property type="entry name" value="PRK15098.1"/>
    <property type="match status" value="1"/>
</dbReference>
<dbReference type="InterPro" id="IPR026891">
    <property type="entry name" value="Fn3-like"/>
</dbReference>
<dbReference type="InterPro" id="IPR036881">
    <property type="entry name" value="Glyco_hydro_3_C_sf"/>
</dbReference>
<keyword evidence="5" id="KW-1185">Reference proteome</keyword>
<dbReference type="InterPro" id="IPR050288">
    <property type="entry name" value="Cellulose_deg_GH3"/>
</dbReference>
<dbReference type="Gene3D" id="2.60.40.10">
    <property type="entry name" value="Immunoglobulins"/>
    <property type="match status" value="1"/>
</dbReference>
<dbReference type="InterPro" id="IPR013783">
    <property type="entry name" value="Ig-like_fold"/>
</dbReference>
<protein>
    <submittedName>
        <fullName evidence="4">Beta-glucosidase</fullName>
        <ecNumber evidence="4">3.2.1.21</ecNumber>
    </submittedName>
</protein>
<accession>A0ABX0X8Q1</accession>
<dbReference type="PANTHER" id="PTHR42715">
    <property type="entry name" value="BETA-GLUCOSIDASE"/>
    <property type="match status" value="1"/>
</dbReference>
<gene>
    <name evidence="4" type="ORF">GGR27_001134</name>
</gene>
<evidence type="ECO:0000313" key="4">
    <source>
        <dbReference type="EMBL" id="NJC25635.1"/>
    </source>
</evidence>
<dbReference type="PRINTS" id="PR00133">
    <property type="entry name" value="GLHYDRLASE3"/>
</dbReference>
<evidence type="ECO:0000259" key="3">
    <source>
        <dbReference type="SMART" id="SM01217"/>
    </source>
</evidence>
<dbReference type="EMBL" id="JAATJH010000002">
    <property type="protein sequence ID" value="NJC25635.1"/>
    <property type="molecule type" value="Genomic_DNA"/>
</dbReference>
<organism evidence="4 5">
    <name type="scientific">Neolewinella antarctica</name>
    <dbReference type="NCBI Taxonomy" id="442734"/>
    <lineage>
        <taxon>Bacteria</taxon>
        <taxon>Pseudomonadati</taxon>
        <taxon>Bacteroidota</taxon>
        <taxon>Saprospiria</taxon>
        <taxon>Saprospirales</taxon>
        <taxon>Lewinellaceae</taxon>
        <taxon>Neolewinella</taxon>
    </lineage>
</organism>
<feature type="domain" description="Fibronectin type III-like" evidence="3">
    <location>
        <begin position="690"/>
        <end position="759"/>
    </location>
</feature>
<dbReference type="Gene3D" id="3.20.20.300">
    <property type="entry name" value="Glycoside hydrolase, family 3, N-terminal domain"/>
    <property type="match status" value="1"/>
</dbReference>
<dbReference type="PANTHER" id="PTHR42715:SF10">
    <property type="entry name" value="BETA-GLUCOSIDASE"/>
    <property type="match status" value="1"/>
</dbReference>